<dbReference type="AlphaFoldDB" id="A0A2T0QWQ6"/>
<feature type="transmembrane region" description="Helical" evidence="1">
    <location>
        <begin position="111"/>
        <end position="133"/>
    </location>
</feature>
<feature type="transmembrane region" description="Helical" evidence="1">
    <location>
        <begin position="297"/>
        <end position="314"/>
    </location>
</feature>
<gene>
    <name evidence="2" type="ORF">CLV37_11912</name>
</gene>
<reference evidence="2 3" key="1">
    <citation type="submission" date="2018-03" db="EMBL/GenBank/DDBJ databases">
        <title>Genomic Encyclopedia of Archaeal and Bacterial Type Strains, Phase II (KMG-II): from individual species to whole genera.</title>
        <authorList>
            <person name="Goeker M."/>
        </authorList>
    </citation>
    <scope>NUCLEOTIDE SEQUENCE [LARGE SCALE GENOMIC DNA]</scope>
    <source>
        <strain evidence="2 3">DSM 19711</strain>
    </source>
</reference>
<keyword evidence="3" id="KW-1185">Reference proteome</keyword>
<evidence type="ECO:0000313" key="2">
    <source>
        <dbReference type="EMBL" id="PRY09904.1"/>
    </source>
</evidence>
<accession>A0A2T0QWQ6</accession>
<comment type="caution">
    <text evidence="2">The sequence shown here is derived from an EMBL/GenBank/DDBJ whole genome shotgun (WGS) entry which is preliminary data.</text>
</comment>
<organism evidence="2 3">
    <name type="scientific">Kineococcus rhizosphaerae</name>
    <dbReference type="NCBI Taxonomy" id="559628"/>
    <lineage>
        <taxon>Bacteria</taxon>
        <taxon>Bacillati</taxon>
        <taxon>Actinomycetota</taxon>
        <taxon>Actinomycetes</taxon>
        <taxon>Kineosporiales</taxon>
        <taxon>Kineosporiaceae</taxon>
        <taxon>Kineococcus</taxon>
    </lineage>
</organism>
<dbReference type="OrthoDB" id="5243064at2"/>
<evidence type="ECO:0000313" key="3">
    <source>
        <dbReference type="Proteomes" id="UP000238083"/>
    </source>
</evidence>
<keyword evidence="1" id="KW-0812">Transmembrane</keyword>
<feature type="transmembrane region" description="Helical" evidence="1">
    <location>
        <begin position="140"/>
        <end position="160"/>
    </location>
</feature>
<dbReference type="PANTHER" id="PTHR35007:SF1">
    <property type="entry name" value="PILUS ASSEMBLY PROTEIN"/>
    <property type="match status" value="1"/>
</dbReference>
<keyword evidence="1" id="KW-1133">Transmembrane helix</keyword>
<evidence type="ECO:0000256" key="1">
    <source>
        <dbReference type="SAM" id="Phobius"/>
    </source>
</evidence>
<name>A0A2T0QWQ6_9ACTN</name>
<protein>
    <submittedName>
        <fullName evidence="2">Type II secretion system (T2SS) protein F</fullName>
    </submittedName>
</protein>
<keyword evidence="1" id="KW-0472">Membrane</keyword>
<sequence>MTLVLIIGGALLGFSVFWALRQLLPSPPHLASAMERLHVSPLDAVQALTGEHGASTRGVQRASRVAASTDLRDRIGTRVAHLVRNIAILQPRQQDLRLLGTTTSEWFGEKAVWGLLGLLSPALFYVATCLPALATGGAPFLPVQLPLLLGPLVGIFTWFVPDLQLKGRVSAARTEFKRAIAAYIEFVAMERRSGMGQEQSLANAAAIGQSWPFQRLQQQLLRCSWSGIRPWDGLHELSREVGVIELAELAETMRLSTEEGVHIYRTLRARATSMRNAQVTADQTEANAVTERINGPLGLLVMMFGLFIVAPMLLQTAL</sequence>
<dbReference type="PANTHER" id="PTHR35007">
    <property type="entry name" value="INTEGRAL MEMBRANE PROTEIN-RELATED"/>
    <property type="match status" value="1"/>
</dbReference>
<dbReference type="RefSeq" id="WP_106215434.1">
    <property type="nucleotide sequence ID" value="NZ_PVZF01000019.1"/>
</dbReference>
<proteinExistence type="predicted"/>
<dbReference type="EMBL" id="PVZF01000019">
    <property type="protein sequence ID" value="PRY09904.1"/>
    <property type="molecule type" value="Genomic_DNA"/>
</dbReference>
<dbReference type="Proteomes" id="UP000238083">
    <property type="component" value="Unassembled WGS sequence"/>
</dbReference>